<evidence type="ECO:0000313" key="4">
    <source>
        <dbReference type="EMBL" id="KPW64024.1"/>
    </source>
</evidence>
<keyword evidence="3" id="KW-0012">Acyltransferase</keyword>
<dbReference type="Gene3D" id="2.40.40.20">
    <property type="match status" value="1"/>
</dbReference>
<dbReference type="NCBIfam" id="TIGR03245">
    <property type="entry name" value="arg_AOST_alph"/>
    <property type="match status" value="1"/>
</dbReference>
<dbReference type="NCBIfam" id="TIGR03243">
    <property type="entry name" value="arg_catab_AOST"/>
    <property type="match status" value="1"/>
</dbReference>
<keyword evidence="2 4" id="KW-0808">Transferase</keyword>
<accession>A0A0P9KQX5</accession>
<evidence type="ECO:0000256" key="2">
    <source>
        <dbReference type="ARBA" id="ARBA00022679"/>
    </source>
</evidence>
<dbReference type="Pfam" id="PF04958">
    <property type="entry name" value="AstA"/>
    <property type="match status" value="1"/>
</dbReference>
<dbReference type="InterPro" id="IPR016181">
    <property type="entry name" value="Acyl_CoA_acyltransferase"/>
</dbReference>
<dbReference type="GO" id="GO:0008791">
    <property type="term" value="F:arginine N-succinyltransferase activity"/>
    <property type="evidence" value="ECO:0007669"/>
    <property type="project" value="InterPro"/>
</dbReference>
<organism evidence="4 6">
    <name type="scientific">Pseudomonas cannabina</name>
    <dbReference type="NCBI Taxonomy" id="86840"/>
    <lineage>
        <taxon>Bacteria</taxon>
        <taxon>Pseudomonadati</taxon>
        <taxon>Pseudomonadota</taxon>
        <taxon>Gammaproteobacteria</taxon>
        <taxon>Pseudomonadales</taxon>
        <taxon>Pseudomonadaceae</taxon>
        <taxon>Pseudomonas</taxon>
    </lineage>
</organism>
<dbReference type="GO" id="GO:0006527">
    <property type="term" value="P:L-arginine catabolic process"/>
    <property type="evidence" value="ECO:0007669"/>
    <property type="project" value="InterPro"/>
</dbReference>
<evidence type="ECO:0000313" key="6">
    <source>
        <dbReference type="Proteomes" id="UP000050564"/>
    </source>
</evidence>
<dbReference type="PANTHER" id="PTHR30420">
    <property type="entry name" value="N-SUCCINYLARGININE DIHYDROLASE"/>
    <property type="match status" value="1"/>
</dbReference>
<reference evidence="5 7" key="2">
    <citation type="submission" date="2018-08" db="EMBL/GenBank/DDBJ databases">
        <title>Recombination of ecologically and evolutionarily significant loci maintains genetic cohesion in the Pseudomonas syringae species complex.</title>
        <authorList>
            <person name="Dillon M."/>
            <person name="Thakur S."/>
            <person name="Almeida R.N.D."/>
            <person name="Weir B.S."/>
            <person name="Guttman D.S."/>
        </authorList>
    </citation>
    <scope>NUCLEOTIDE SEQUENCE [LARGE SCALE GENOMIC DNA]</scope>
    <source>
        <strain evidence="5 7">ICMP 2821</strain>
    </source>
</reference>
<evidence type="ECO:0000313" key="5">
    <source>
        <dbReference type="EMBL" id="RMN32744.1"/>
    </source>
</evidence>
<dbReference type="InterPro" id="IPR007041">
    <property type="entry name" value="Arg_succinylTrfase_AstA/AruG"/>
</dbReference>
<sequence>MPASSGGTGHFSVLCSLTLHGAFIKAVVASGRSTRSGTMLVMRPAQMADLAEVQRLAADSPIGVTSLPDDAGRLTDKISSSEASFAAEVSFNGEETYFFVLEDSESGKLVGCSGIVASAGYSEPFYSFRNETFVHASRELKIHNKIHVLSQCHDLTGNSLLTSFYVVPELVGTSWSELNSRGRLLFVASHPERFADSVVTEIVGYSDEQGDSPFWDAIGRNFFDLNYAAAERLCGLKSRTFLAELMPHYPIYVPLLPDAAQEAMGQVHPRAQITFDILMREGFETDHYIDIFDGGPTLHAKVSGIRSIAQSRLVPVKIETAKSSDVGTGGRLYLVANGLLQDYRAVLLELDWAPGRPVVLSLQAADALGVGEGASVRIVAV</sequence>
<dbReference type="InterPro" id="IPR017651">
    <property type="entry name" value="Arg/Orn_succinylTfrase_asu"/>
</dbReference>
<dbReference type="AlphaFoldDB" id="A0A0P9KQX5"/>
<proteinExistence type="predicted"/>
<dbReference type="EMBL" id="RBOW01000390">
    <property type="protein sequence ID" value="RMN32744.1"/>
    <property type="molecule type" value="Genomic_DNA"/>
</dbReference>
<dbReference type="Proteomes" id="UP000050564">
    <property type="component" value="Unassembled WGS sequence"/>
</dbReference>
<comment type="caution">
    <text evidence="4">The sequence shown here is derived from an EMBL/GenBank/DDBJ whole genome shotgun (WGS) entry which is preliminary data.</text>
</comment>
<evidence type="ECO:0000256" key="1">
    <source>
        <dbReference type="ARBA" id="ARBA00022503"/>
    </source>
</evidence>
<dbReference type="EMBL" id="LJPX01000635">
    <property type="protein sequence ID" value="KPW64024.1"/>
    <property type="molecule type" value="Genomic_DNA"/>
</dbReference>
<dbReference type="PATRIC" id="fig|86840.3.peg.1359"/>
<dbReference type="PANTHER" id="PTHR30420:SF1">
    <property type="entry name" value="ARGININE N-SUCCINYLTRANSFERASE"/>
    <property type="match status" value="1"/>
</dbReference>
<reference evidence="4 6" key="1">
    <citation type="submission" date="2015-09" db="EMBL/GenBank/DDBJ databases">
        <title>Genome announcement of multiple Pseudomonas syringae strains.</title>
        <authorList>
            <person name="Thakur S."/>
            <person name="Wang P.W."/>
            <person name="Gong Y."/>
            <person name="Weir B.S."/>
            <person name="Guttman D.S."/>
        </authorList>
    </citation>
    <scope>NUCLEOTIDE SEQUENCE [LARGE SCALE GENOMIC DNA]</scope>
    <source>
        <strain evidence="4 6">ICMP2823</strain>
    </source>
</reference>
<protein>
    <submittedName>
        <fullName evidence="4">Arginine N-succinyltransferase, subunit alpha</fullName>
    </submittedName>
</protein>
<dbReference type="SUPFAM" id="SSF55729">
    <property type="entry name" value="Acyl-CoA N-acyltransferases (Nat)"/>
    <property type="match status" value="1"/>
</dbReference>
<gene>
    <name evidence="4" type="ORF">ALO81_00953</name>
    <name evidence="5" type="ORF">ALQ64_00066</name>
</gene>
<evidence type="ECO:0000256" key="3">
    <source>
        <dbReference type="ARBA" id="ARBA00023315"/>
    </source>
</evidence>
<name>A0A0P9KQX5_PSECA</name>
<evidence type="ECO:0000313" key="7">
    <source>
        <dbReference type="Proteomes" id="UP000281372"/>
    </source>
</evidence>
<dbReference type="Proteomes" id="UP000281372">
    <property type="component" value="Unassembled WGS sequence"/>
</dbReference>
<keyword evidence="1" id="KW-0056">Arginine metabolism</keyword>